<evidence type="ECO:0000256" key="2">
    <source>
        <dbReference type="ARBA" id="ARBA00023004"/>
    </source>
</evidence>
<keyword evidence="4" id="KW-0175">Coiled coil</keyword>
<dbReference type="PROSITE" id="PS00198">
    <property type="entry name" value="4FE4S_FER_1"/>
    <property type="match status" value="1"/>
</dbReference>
<dbReference type="PROSITE" id="PS51379">
    <property type="entry name" value="4FE4S_FER_2"/>
    <property type="match status" value="2"/>
</dbReference>
<reference evidence="6 7" key="1">
    <citation type="submission" date="2017-09" db="EMBL/GenBank/DDBJ databases">
        <title>Depth-based differentiation of microbial function through sediment-hosted aquifers and enrichment of novel symbionts in the deep terrestrial subsurface.</title>
        <authorList>
            <person name="Probst A.J."/>
            <person name="Ladd B."/>
            <person name="Jarett J.K."/>
            <person name="Geller-Mcgrath D.E."/>
            <person name="Sieber C.M."/>
            <person name="Emerson J.B."/>
            <person name="Anantharaman K."/>
            <person name="Thomas B.C."/>
            <person name="Malmstrom R."/>
            <person name="Stieglmeier M."/>
            <person name="Klingl A."/>
            <person name="Woyke T."/>
            <person name="Ryan C.M."/>
            <person name="Banfield J.F."/>
        </authorList>
    </citation>
    <scope>NUCLEOTIDE SEQUENCE [LARGE SCALE GENOMIC DNA]</scope>
    <source>
        <strain evidence="6">CG17_big_fil_post_rev_8_21_14_2_50_48_46</strain>
    </source>
</reference>
<dbReference type="InterPro" id="IPR017900">
    <property type="entry name" value="4Fe4S_Fe_S_CS"/>
</dbReference>
<name>A0A2M7FYL4_9BACT</name>
<evidence type="ECO:0000313" key="6">
    <source>
        <dbReference type="EMBL" id="PIW14470.1"/>
    </source>
</evidence>
<proteinExistence type="predicted"/>
<evidence type="ECO:0000313" key="7">
    <source>
        <dbReference type="Proteomes" id="UP000231019"/>
    </source>
</evidence>
<keyword evidence="2" id="KW-0408">Iron</keyword>
<keyword evidence="3" id="KW-0411">Iron-sulfur</keyword>
<dbReference type="Proteomes" id="UP000231019">
    <property type="component" value="Unassembled WGS sequence"/>
</dbReference>
<evidence type="ECO:0000256" key="1">
    <source>
        <dbReference type="ARBA" id="ARBA00022723"/>
    </source>
</evidence>
<accession>A0A2M7FYL4</accession>
<dbReference type="InterPro" id="IPR017896">
    <property type="entry name" value="4Fe4S_Fe-S-bd"/>
</dbReference>
<evidence type="ECO:0000259" key="5">
    <source>
        <dbReference type="PROSITE" id="PS51379"/>
    </source>
</evidence>
<dbReference type="AlphaFoldDB" id="A0A2M7FYL4"/>
<dbReference type="EMBL" id="PFFQ01000059">
    <property type="protein sequence ID" value="PIW14470.1"/>
    <property type="molecule type" value="Genomic_DNA"/>
</dbReference>
<feature type="domain" description="4Fe-4S ferredoxin-type" evidence="5">
    <location>
        <begin position="253"/>
        <end position="285"/>
    </location>
</feature>
<dbReference type="PANTHER" id="PTHR40447:SF1">
    <property type="entry name" value="ANAEROBIC SULFITE REDUCTASE SUBUNIT A"/>
    <property type="match status" value="1"/>
</dbReference>
<keyword evidence="1" id="KW-0479">Metal-binding</keyword>
<dbReference type="Pfam" id="PF17179">
    <property type="entry name" value="Fer4_22"/>
    <property type="match status" value="1"/>
</dbReference>
<sequence>MSTETFSFDSSGLETLIQTLKSAGYLTLGPICRDGAIVYDEISGVSDLPQGWGDEQAPGVYRLKERKDQALFGYAVGPQSWKKYLHPPRLRLWRARQLENKLQIEKEETAVPRYALIGARACEIAAIQIQDTVLAEGPYADNTYLARRKALLIVAVQCTAPAATCFCTSQNTGPGVTSGADLILTEVLQEGSPHYLAQAGSPQGAEILEKLAFEKACSEDLKAAEQALVQAEQRISRQLQGEIARQTLQNASHDPHWQTLGERCLSCSNCTMVCPTCFCTSLEDLTTLGGEAERWRQWDSCFNLSFSYMGGGHIRQSPASRYRQWLTHKLVHWQDQFDSSGCVGCGRCISWCPVGIDLTEEVKQFAPPKSENMPERA</sequence>
<feature type="coiled-coil region" evidence="4">
    <location>
        <begin position="214"/>
        <end position="241"/>
    </location>
</feature>
<evidence type="ECO:0000256" key="3">
    <source>
        <dbReference type="ARBA" id="ARBA00023014"/>
    </source>
</evidence>
<feature type="domain" description="4Fe-4S ferredoxin-type" evidence="5">
    <location>
        <begin position="333"/>
        <end position="361"/>
    </location>
</feature>
<organism evidence="6 7">
    <name type="scientific">bacterium (Candidatus Blackallbacteria) CG17_big_fil_post_rev_8_21_14_2_50_48_46</name>
    <dbReference type="NCBI Taxonomy" id="2014261"/>
    <lineage>
        <taxon>Bacteria</taxon>
        <taxon>Candidatus Blackallbacteria</taxon>
    </lineage>
</organism>
<dbReference type="PANTHER" id="PTHR40447">
    <property type="entry name" value="ANAEROBIC SULFITE REDUCTASE SUBUNIT A"/>
    <property type="match status" value="1"/>
</dbReference>
<dbReference type="GO" id="GO:0046872">
    <property type="term" value="F:metal ion binding"/>
    <property type="evidence" value="ECO:0007669"/>
    <property type="project" value="UniProtKB-KW"/>
</dbReference>
<comment type="caution">
    <text evidence="6">The sequence shown here is derived from an EMBL/GenBank/DDBJ whole genome shotgun (WGS) entry which is preliminary data.</text>
</comment>
<dbReference type="SUPFAM" id="SSF46548">
    <property type="entry name" value="alpha-helical ferredoxin"/>
    <property type="match status" value="1"/>
</dbReference>
<evidence type="ECO:0000256" key="4">
    <source>
        <dbReference type="SAM" id="Coils"/>
    </source>
</evidence>
<gene>
    <name evidence="6" type="ORF">COW36_20740</name>
</gene>
<dbReference type="GO" id="GO:0051536">
    <property type="term" value="F:iron-sulfur cluster binding"/>
    <property type="evidence" value="ECO:0007669"/>
    <property type="project" value="UniProtKB-KW"/>
</dbReference>
<protein>
    <submittedName>
        <fullName evidence="6">Sulfite reductase subunit A</fullName>
    </submittedName>
</protein>